<evidence type="ECO:0000313" key="3">
    <source>
        <dbReference type="EMBL" id="THF73662.1"/>
    </source>
</evidence>
<evidence type="ECO:0000256" key="1">
    <source>
        <dbReference type="ARBA" id="ARBA00022679"/>
    </source>
</evidence>
<evidence type="ECO:0000259" key="2">
    <source>
        <dbReference type="Pfam" id="PF13439"/>
    </source>
</evidence>
<sequence length="357" mass="39602">MGSESIVYMSPKRSPHNKYSELLSESLERLGQRVEHYDRGAMRKPRRGDIVHFHWPSNSYTASSFPLTAVKSGFFLLLLLAYKLRGVRLYWTIHNVWPHAGKTRWDVFMRKRLLGLCDAAFALSESVRREAAAAFGANPDKIAVTPHGHYAGAYPAAGADIRERFGIPKDRFLFLFVGRINPYKGVEKLTEAYRAIDSGRCALLIAGQPDEGYGLGFLNAGDIKLYPDFVADEELADYLRAADAVVLPYRQISTSGSAILALSYMKPVIAPRLGALGEYVADGCGVLYDPDDPDGLRQALLGAMELDPARTEAAIGRKLMELDWDRIAGRMIRVYARRTLQEANGGNEANETNEVNA</sequence>
<gene>
    <name evidence="3" type="ORF">E6C55_28145</name>
</gene>
<dbReference type="InterPro" id="IPR028098">
    <property type="entry name" value="Glyco_trans_4-like_N"/>
</dbReference>
<dbReference type="OrthoDB" id="9790710at2"/>
<comment type="caution">
    <text evidence="3">The sequence shown here is derived from an EMBL/GenBank/DDBJ whole genome shotgun (WGS) entry which is preliminary data.</text>
</comment>
<keyword evidence="4" id="KW-1185">Reference proteome</keyword>
<protein>
    <submittedName>
        <fullName evidence="3">Glycosyltransferase family 4 protein</fullName>
    </submittedName>
</protein>
<dbReference type="PANTHER" id="PTHR46401:SF2">
    <property type="entry name" value="GLYCOSYLTRANSFERASE WBBK-RELATED"/>
    <property type="match status" value="1"/>
</dbReference>
<feature type="domain" description="Glycosyltransferase subfamily 4-like N-terminal" evidence="2">
    <location>
        <begin position="74"/>
        <end position="148"/>
    </location>
</feature>
<dbReference type="Proteomes" id="UP000310636">
    <property type="component" value="Unassembled WGS sequence"/>
</dbReference>
<name>A0A4S4BH03_9BACL</name>
<dbReference type="GO" id="GO:0009103">
    <property type="term" value="P:lipopolysaccharide biosynthetic process"/>
    <property type="evidence" value="ECO:0007669"/>
    <property type="project" value="TreeGrafter"/>
</dbReference>
<dbReference type="PANTHER" id="PTHR46401">
    <property type="entry name" value="GLYCOSYLTRANSFERASE WBBK-RELATED"/>
    <property type="match status" value="1"/>
</dbReference>
<dbReference type="RefSeq" id="WP_136373168.1">
    <property type="nucleotide sequence ID" value="NZ_SSOB01000051.1"/>
</dbReference>
<dbReference type="Pfam" id="PF13692">
    <property type="entry name" value="Glyco_trans_1_4"/>
    <property type="match status" value="1"/>
</dbReference>
<reference evidence="3 4" key="1">
    <citation type="submission" date="2019-04" db="EMBL/GenBank/DDBJ databases">
        <title>Cohnella sp. nov. isolated from preserved vegetables.</title>
        <authorList>
            <person name="Lin S.-Y."/>
            <person name="Hung M.-H."/>
            <person name="Young C.-C."/>
        </authorList>
    </citation>
    <scope>NUCLEOTIDE SEQUENCE [LARGE SCALE GENOMIC DNA]</scope>
    <source>
        <strain evidence="3 4">CC-MHH1044</strain>
    </source>
</reference>
<dbReference type="SUPFAM" id="SSF53756">
    <property type="entry name" value="UDP-Glycosyltransferase/glycogen phosphorylase"/>
    <property type="match status" value="1"/>
</dbReference>
<proteinExistence type="predicted"/>
<accession>A0A4S4BH03</accession>
<organism evidence="3 4">
    <name type="scientific">Cohnella fermenti</name>
    <dbReference type="NCBI Taxonomy" id="2565925"/>
    <lineage>
        <taxon>Bacteria</taxon>
        <taxon>Bacillati</taxon>
        <taxon>Bacillota</taxon>
        <taxon>Bacilli</taxon>
        <taxon>Bacillales</taxon>
        <taxon>Paenibacillaceae</taxon>
        <taxon>Cohnella</taxon>
    </lineage>
</organism>
<dbReference type="Gene3D" id="3.40.50.2000">
    <property type="entry name" value="Glycogen Phosphorylase B"/>
    <property type="match status" value="2"/>
</dbReference>
<dbReference type="CDD" id="cd03801">
    <property type="entry name" value="GT4_PimA-like"/>
    <property type="match status" value="1"/>
</dbReference>
<dbReference type="EMBL" id="SSOB01000051">
    <property type="protein sequence ID" value="THF73662.1"/>
    <property type="molecule type" value="Genomic_DNA"/>
</dbReference>
<dbReference type="Pfam" id="PF13439">
    <property type="entry name" value="Glyco_transf_4"/>
    <property type="match status" value="1"/>
</dbReference>
<keyword evidence="1 3" id="KW-0808">Transferase</keyword>
<dbReference type="GO" id="GO:0016757">
    <property type="term" value="F:glycosyltransferase activity"/>
    <property type="evidence" value="ECO:0007669"/>
    <property type="project" value="TreeGrafter"/>
</dbReference>
<evidence type="ECO:0000313" key="4">
    <source>
        <dbReference type="Proteomes" id="UP000310636"/>
    </source>
</evidence>
<dbReference type="AlphaFoldDB" id="A0A4S4BH03"/>